<dbReference type="GO" id="GO:0003682">
    <property type="term" value="F:chromatin binding"/>
    <property type="evidence" value="ECO:0007669"/>
    <property type="project" value="InterPro"/>
</dbReference>
<feature type="compositionally biased region" description="Basic and acidic residues" evidence="2">
    <location>
        <begin position="215"/>
        <end position="225"/>
    </location>
</feature>
<feature type="compositionally biased region" description="Gly residues" evidence="2">
    <location>
        <begin position="66"/>
        <end position="82"/>
    </location>
</feature>
<keyword evidence="5" id="KW-1185">Reference proteome</keyword>
<feature type="compositionally biased region" description="Basic and acidic residues" evidence="2">
    <location>
        <begin position="1"/>
        <end position="65"/>
    </location>
</feature>
<evidence type="ECO:0000256" key="1">
    <source>
        <dbReference type="ARBA" id="ARBA00009313"/>
    </source>
</evidence>
<dbReference type="Pfam" id="PF06047">
    <property type="entry name" value="Nkap_C"/>
    <property type="match status" value="1"/>
</dbReference>
<feature type="region of interest" description="Disordered" evidence="2">
    <location>
        <begin position="1"/>
        <end position="194"/>
    </location>
</feature>
<feature type="compositionally biased region" description="Basic and acidic residues" evidence="2">
    <location>
        <begin position="90"/>
        <end position="120"/>
    </location>
</feature>
<gene>
    <name evidence="4" type="ORF">HKI87_01g00590</name>
</gene>
<name>A0AAX4NXP1_9CHLO</name>
<evidence type="ECO:0000256" key="2">
    <source>
        <dbReference type="SAM" id="MobiDB-lite"/>
    </source>
</evidence>
<feature type="domain" description="NF-kappa-B-activating protein C-terminal" evidence="3">
    <location>
        <begin position="243"/>
        <end position="341"/>
    </location>
</feature>
<dbReference type="EMBL" id="CP151501">
    <property type="protein sequence ID" value="WZN58536.1"/>
    <property type="molecule type" value="Genomic_DNA"/>
</dbReference>
<accession>A0AAX4NXP1</accession>
<evidence type="ECO:0000313" key="4">
    <source>
        <dbReference type="EMBL" id="WZN58536.1"/>
    </source>
</evidence>
<dbReference type="Proteomes" id="UP001472866">
    <property type="component" value="Chromosome 01"/>
</dbReference>
<reference evidence="4 5" key="1">
    <citation type="submission" date="2024-03" db="EMBL/GenBank/DDBJ databases">
        <title>Complete genome sequence of the green alga Chloropicon roscoffensis RCC1871.</title>
        <authorList>
            <person name="Lemieux C."/>
            <person name="Pombert J.-F."/>
            <person name="Otis C."/>
            <person name="Turmel M."/>
        </authorList>
    </citation>
    <scope>NUCLEOTIDE SEQUENCE [LARGE SCALE GENOMIC DNA]</scope>
    <source>
        <strain evidence="4 5">RCC1871</strain>
    </source>
</reference>
<feature type="compositionally biased region" description="Basic and acidic residues" evidence="2">
    <location>
        <begin position="147"/>
        <end position="182"/>
    </location>
</feature>
<organism evidence="4 5">
    <name type="scientific">Chloropicon roscoffensis</name>
    <dbReference type="NCBI Taxonomy" id="1461544"/>
    <lineage>
        <taxon>Eukaryota</taxon>
        <taxon>Viridiplantae</taxon>
        <taxon>Chlorophyta</taxon>
        <taxon>Chloropicophyceae</taxon>
        <taxon>Chloropicales</taxon>
        <taxon>Chloropicaceae</taxon>
        <taxon>Chloropicon</taxon>
    </lineage>
</organism>
<dbReference type="InterPro" id="IPR009269">
    <property type="entry name" value="NKAP_C"/>
</dbReference>
<sequence>MGDRDGRGRRERSPPRDSWRRERRRSPSYDREDRGYRRGGARRDGVGGRERGRNGWDEERRDHRGYGGGRPSASGNGHGHGGQWALDPHPLGREADDALRAKSKGDEREYRRLKRLELAGKVRVSLWGRSPSPPPEEGGEPPSSAAREMEEQARAAEEEREREREESLERQRQEKERERAARAESVSDEEDAKAELDRFNAFLAKLEREREARLAEQARLEEESKLVGPERPAEHKPAVAPGTYGKNLLPGEGDAMAAYVQSGKRIPRRGEIGLTSGQISSYEDLGFVMSGNRHSRMNAIRIRKENQVYSAEEKAALAMINFEEKKVKEQQVMQSMQALVKQHLQREEGGGE</sequence>
<dbReference type="GO" id="GO:0005634">
    <property type="term" value="C:nucleus"/>
    <property type="evidence" value="ECO:0007669"/>
    <property type="project" value="TreeGrafter"/>
</dbReference>
<comment type="similarity">
    <text evidence="1">Belongs to the NKAP family.</text>
</comment>
<evidence type="ECO:0000259" key="3">
    <source>
        <dbReference type="Pfam" id="PF06047"/>
    </source>
</evidence>
<proteinExistence type="inferred from homology"/>
<dbReference type="GO" id="GO:0010468">
    <property type="term" value="P:regulation of gene expression"/>
    <property type="evidence" value="ECO:0007669"/>
    <property type="project" value="TreeGrafter"/>
</dbReference>
<dbReference type="AlphaFoldDB" id="A0AAX4NXP1"/>
<evidence type="ECO:0000313" key="5">
    <source>
        <dbReference type="Proteomes" id="UP001472866"/>
    </source>
</evidence>
<dbReference type="PANTHER" id="PTHR13087">
    <property type="entry name" value="NF-KAPPA B ACTIVATING PROTEIN"/>
    <property type="match status" value="1"/>
</dbReference>
<dbReference type="InterPro" id="IPR040466">
    <property type="entry name" value="NKAP"/>
</dbReference>
<dbReference type="PANTHER" id="PTHR13087:SF0">
    <property type="entry name" value="NFKB ACTIVATING PROTEIN LIKE"/>
    <property type="match status" value="1"/>
</dbReference>
<feature type="region of interest" description="Disordered" evidence="2">
    <location>
        <begin position="215"/>
        <end position="248"/>
    </location>
</feature>
<protein>
    <submittedName>
        <fullName evidence="4">NF-kappa-B-activating protein</fullName>
    </submittedName>
</protein>